<gene>
    <name evidence="4" type="ORF">GB881_00475</name>
</gene>
<dbReference type="EMBL" id="WHPC01000001">
    <property type="protein sequence ID" value="MPV35534.1"/>
    <property type="molecule type" value="Genomic_DNA"/>
</dbReference>
<evidence type="ECO:0000256" key="1">
    <source>
        <dbReference type="ARBA" id="ARBA00022801"/>
    </source>
</evidence>
<dbReference type="PANTHER" id="PTHR43540">
    <property type="entry name" value="PEROXYUREIDOACRYLATE/UREIDOACRYLATE AMIDOHYDROLASE-RELATED"/>
    <property type="match status" value="1"/>
</dbReference>
<feature type="compositionally biased region" description="Basic and acidic residues" evidence="2">
    <location>
        <begin position="107"/>
        <end position="125"/>
    </location>
</feature>
<keyword evidence="1" id="KW-0378">Hydrolase</keyword>
<proteinExistence type="predicted"/>
<evidence type="ECO:0000313" key="4">
    <source>
        <dbReference type="EMBL" id="MPV35534.1"/>
    </source>
</evidence>
<dbReference type="InterPro" id="IPR050272">
    <property type="entry name" value="Isochorismatase-like_hydrls"/>
</dbReference>
<evidence type="ECO:0000256" key="2">
    <source>
        <dbReference type="SAM" id="MobiDB-lite"/>
    </source>
</evidence>
<evidence type="ECO:0000259" key="3">
    <source>
        <dbReference type="Pfam" id="PF00857"/>
    </source>
</evidence>
<dbReference type="GO" id="GO:0016787">
    <property type="term" value="F:hydrolase activity"/>
    <property type="evidence" value="ECO:0007669"/>
    <property type="project" value="UniProtKB-KW"/>
</dbReference>
<dbReference type="InterPro" id="IPR036380">
    <property type="entry name" value="Isochorismatase-like_sf"/>
</dbReference>
<feature type="compositionally biased region" description="Basic and acidic residues" evidence="2">
    <location>
        <begin position="256"/>
        <end position="269"/>
    </location>
</feature>
<reference evidence="4 5" key="1">
    <citation type="submission" date="2019-10" db="EMBL/GenBank/DDBJ databases">
        <title>Georgenia wutianyii sp. nov. and Georgenia yuyongxinii sp. nov. isolated from plateau pika (Ochotona curzoniae) in the Qinghai-Tibet plateau of China.</title>
        <authorList>
            <person name="Tian Z."/>
        </authorList>
    </citation>
    <scope>NUCLEOTIDE SEQUENCE [LARGE SCALE GENOMIC DNA]</scope>
    <source>
        <strain evidence="4 5">JCM 19765</strain>
    </source>
</reference>
<feature type="compositionally biased region" description="Basic residues" evidence="2">
    <location>
        <begin position="1"/>
        <end position="14"/>
    </location>
</feature>
<dbReference type="Proteomes" id="UP000437709">
    <property type="component" value="Unassembled WGS sequence"/>
</dbReference>
<dbReference type="OrthoDB" id="4832958at2"/>
<keyword evidence="5" id="KW-1185">Reference proteome</keyword>
<dbReference type="Gene3D" id="3.40.50.850">
    <property type="entry name" value="Isochorismatase-like"/>
    <property type="match status" value="1"/>
</dbReference>
<protein>
    <submittedName>
        <fullName evidence="4">Isochorismatase family protein</fullName>
    </submittedName>
</protein>
<dbReference type="PANTHER" id="PTHR43540:SF6">
    <property type="entry name" value="ISOCHORISMATASE-LIKE DOMAIN-CONTAINING PROTEIN"/>
    <property type="match status" value="1"/>
</dbReference>
<feature type="compositionally biased region" description="Basic and acidic residues" evidence="2">
    <location>
        <begin position="32"/>
        <end position="68"/>
    </location>
</feature>
<accession>A0A6N7EJS2</accession>
<sequence>MVRARVHRQGRRRRRDDGLPDHHQHLGRRQRRAEADDRGGQVVRRERGRADAQDHPARDHPAHHDRAAPRHRPCGHRDRDRRVLHRDRRSRRAHHHRGPALRHRRPVRPDRRPDDPRHRPDEARRLAGGQGRALVLERQRREGPVTTVLPDGRVDFSAILDERDAAVFAAAGYGERAGFGRKPVLVVIDVNHNFCGDRPEPILDSIRRWRNSCGEAAWEALPHVAALIDSARANGIPVIYSTGEDPRPDGLNSGRWADKNRRRAEDSEAHPAGVNEIMPQIAPEAGDVVIRKPKPSVFYASPLQSYLVELGADSLVLCGTTTSGCVRATVLDGFSNNYRMSVVAEATFDRGRVSHLVNLFDMDQKYADVVGVEATTAFFDGLPADLYRVPATKES</sequence>
<feature type="region of interest" description="Disordered" evidence="2">
    <location>
        <begin position="1"/>
        <end position="129"/>
    </location>
</feature>
<organism evidence="4 5">
    <name type="scientific">Georgenia subflava</name>
    <dbReference type="NCBI Taxonomy" id="1622177"/>
    <lineage>
        <taxon>Bacteria</taxon>
        <taxon>Bacillati</taxon>
        <taxon>Actinomycetota</taxon>
        <taxon>Actinomycetes</taxon>
        <taxon>Micrococcales</taxon>
        <taxon>Bogoriellaceae</taxon>
        <taxon>Georgenia</taxon>
    </lineage>
</organism>
<feature type="compositionally biased region" description="Basic and acidic residues" evidence="2">
    <location>
        <begin position="15"/>
        <end position="24"/>
    </location>
</feature>
<dbReference type="InterPro" id="IPR000868">
    <property type="entry name" value="Isochorismatase-like_dom"/>
</dbReference>
<name>A0A6N7EJS2_9MICO</name>
<dbReference type="AlphaFoldDB" id="A0A6N7EJS2"/>
<dbReference type="Pfam" id="PF00857">
    <property type="entry name" value="Isochorismatase"/>
    <property type="match status" value="1"/>
</dbReference>
<dbReference type="SUPFAM" id="SSF52499">
    <property type="entry name" value="Isochorismatase-like hydrolases"/>
    <property type="match status" value="1"/>
</dbReference>
<feature type="domain" description="Isochorismatase-like" evidence="3">
    <location>
        <begin position="184"/>
        <end position="373"/>
    </location>
</feature>
<feature type="region of interest" description="Disordered" evidence="2">
    <location>
        <begin position="243"/>
        <end position="270"/>
    </location>
</feature>
<comment type="caution">
    <text evidence="4">The sequence shown here is derived from an EMBL/GenBank/DDBJ whole genome shotgun (WGS) entry which is preliminary data.</text>
</comment>
<feature type="compositionally biased region" description="Basic residues" evidence="2">
    <location>
        <begin position="82"/>
        <end position="106"/>
    </location>
</feature>
<evidence type="ECO:0000313" key="5">
    <source>
        <dbReference type="Proteomes" id="UP000437709"/>
    </source>
</evidence>